<evidence type="ECO:0000313" key="4">
    <source>
        <dbReference type="Proteomes" id="UP000094849"/>
    </source>
</evidence>
<accession>A0A1E2ULF1</accession>
<reference evidence="3 4" key="1">
    <citation type="submission" date="2016-03" db="EMBL/GenBank/DDBJ databases">
        <title>Chemosynthetic sulphur-oxidizing symbionts of marine invertebrate animals are capable of nitrogen fixation.</title>
        <authorList>
            <person name="Petersen J.M."/>
            <person name="Kemper A."/>
            <person name="Gruber-Vodicka H."/>
            <person name="Cardini U."/>
            <person name="Geest Mvander."/>
            <person name="Kleiner M."/>
            <person name="Bulgheresi S."/>
            <person name="Fussmann M."/>
            <person name="Herbold C."/>
            <person name="Seah B.K.B."/>
            <person name="Antony C.Paul."/>
            <person name="Liu D."/>
            <person name="Belitz A."/>
            <person name="Weber M."/>
        </authorList>
    </citation>
    <scope>NUCLEOTIDE SEQUENCE [LARGE SCALE GENOMIC DNA]</scope>
    <source>
        <strain evidence="3">G_D</strain>
    </source>
</reference>
<dbReference type="PANTHER" id="PTHR24567">
    <property type="entry name" value="CRP FAMILY TRANSCRIPTIONAL REGULATORY PROTEIN"/>
    <property type="match status" value="1"/>
</dbReference>
<dbReference type="InterPro" id="IPR000595">
    <property type="entry name" value="cNMP-bd_dom"/>
</dbReference>
<dbReference type="Proteomes" id="UP000094849">
    <property type="component" value="Unassembled WGS sequence"/>
</dbReference>
<name>A0A1E2ULF1_9GAMM</name>
<feature type="transmembrane region" description="Helical" evidence="1">
    <location>
        <begin position="530"/>
        <end position="551"/>
    </location>
</feature>
<feature type="transmembrane region" description="Helical" evidence="1">
    <location>
        <begin position="66"/>
        <end position="87"/>
    </location>
</feature>
<dbReference type="InterPro" id="IPR050397">
    <property type="entry name" value="Env_Response_Regulators"/>
</dbReference>
<dbReference type="GO" id="GO:0005829">
    <property type="term" value="C:cytosol"/>
    <property type="evidence" value="ECO:0007669"/>
    <property type="project" value="TreeGrafter"/>
</dbReference>
<dbReference type="PROSITE" id="PS50042">
    <property type="entry name" value="CNMP_BINDING_3"/>
    <property type="match status" value="2"/>
</dbReference>
<dbReference type="SMART" id="SM00100">
    <property type="entry name" value="cNMP"/>
    <property type="match status" value="2"/>
</dbReference>
<proteinExistence type="predicted"/>
<organism evidence="3 4">
    <name type="scientific">Candidatus Thiodiazotropha endoloripes</name>
    <dbReference type="NCBI Taxonomy" id="1818881"/>
    <lineage>
        <taxon>Bacteria</taxon>
        <taxon>Pseudomonadati</taxon>
        <taxon>Pseudomonadota</taxon>
        <taxon>Gammaproteobacteria</taxon>
        <taxon>Chromatiales</taxon>
        <taxon>Sedimenticolaceae</taxon>
        <taxon>Candidatus Thiodiazotropha</taxon>
    </lineage>
</organism>
<feature type="domain" description="Cyclic nucleotide-binding" evidence="2">
    <location>
        <begin position="124"/>
        <end position="225"/>
    </location>
</feature>
<evidence type="ECO:0000259" key="2">
    <source>
        <dbReference type="PROSITE" id="PS50042"/>
    </source>
</evidence>
<dbReference type="Pfam" id="PF00027">
    <property type="entry name" value="cNMP_binding"/>
    <property type="match status" value="2"/>
</dbReference>
<keyword evidence="1" id="KW-1133">Transmembrane helix</keyword>
<dbReference type="AlphaFoldDB" id="A0A1E2ULF1"/>
<keyword evidence="1" id="KW-0472">Membrane</keyword>
<feature type="transmembrane region" description="Helical" evidence="1">
    <location>
        <begin position="36"/>
        <end position="54"/>
    </location>
</feature>
<dbReference type="CDD" id="cd00038">
    <property type="entry name" value="CAP_ED"/>
    <property type="match status" value="2"/>
</dbReference>
<feature type="domain" description="Cyclic nucleotide-binding" evidence="2">
    <location>
        <begin position="301"/>
        <end position="411"/>
    </location>
</feature>
<keyword evidence="4" id="KW-1185">Reference proteome</keyword>
<dbReference type="Gene3D" id="2.60.120.10">
    <property type="entry name" value="Jelly Rolls"/>
    <property type="match status" value="2"/>
</dbReference>
<dbReference type="GO" id="GO:0003700">
    <property type="term" value="F:DNA-binding transcription factor activity"/>
    <property type="evidence" value="ECO:0007669"/>
    <property type="project" value="TreeGrafter"/>
</dbReference>
<protein>
    <recommendedName>
        <fullName evidence="2">Cyclic nucleotide-binding domain-containing protein</fullName>
    </recommendedName>
</protein>
<feature type="transmembrane region" description="Helical" evidence="1">
    <location>
        <begin position="557"/>
        <end position="575"/>
    </location>
</feature>
<gene>
    <name evidence="3" type="ORF">A3196_00420</name>
</gene>
<feature type="transmembrane region" description="Helical" evidence="1">
    <location>
        <begin position="485"/>
        <end position="509"/>
    </location>
</feature>
<feature type="transmembrane region" description="Helical" evidence="1">
    <location>
        <begin position="582"/>
        <end position="604"/>
    </location>
</feature>
<dbReference type="EMBL" id="LVJZ01000003">
    <property type="protein sequence ID" value="ODB95354.1"/>
    <property type="molecule type" value="Genomic_DNA"/>
</dbReference>
<dbReference type="InterPro" id="IPR014710">
    <property type="entry name" value="RmlC-like_jellyroll"/>
</dbReference>
<dbReference type="InterPro" id="IPR018490">
    <property type="entry name" value="cNMP-bd_dom_sf"/>
</dbReference>
<keyword evidence="1" id="KW-0812">Transmembrane</keyword>
<dbReference type="PANTHER" id="PTHR24567:SF26">
    <property type="entry name" value="REGULATORY PROTEIN YEIL"/>
    <property type="match status" value="1"/>
</dbReference>
<comment type="caution">
    <text evidence="3">The sequence shown here is derived from an EMBL/GenBank/DDBJ whole genome shotgun (WGS) entry which is preliminary data.</text>
</comment>
<sequence>MFDSMVMLAFTLGIVSASSLPMGAITAKFWQPSDRATAILMAFGGGALLAALTIDLVASAVEEGHFYALAAGAMVGGLLFIGLNQLVNDYGGFLRKASTTIYHFRRKQHQQIKQIISRIHQVKLFHDLPTNDFKIIAPSVRVVTFHKGETIFRKGDPADTFYIIDEGGVDLFRSEAGEQNTIQLQGYDVFGWYPCLTSTPNTLNAVASRETRVWLIPKHAIDTLLINSPHFQQEVHLLLRSGELQHYLEQQHLLTTDEIERWTDQAVRQLIRRGVVPPAVEVNRNTAEILERFNQIKRLPMLSELPEEEQILIGRALIYKRYQRGDTLFLQHTRADRLFILDTGEVNLIDPETPLQKTVVLHANDAFGTFSLLTGARHSVTAVAAENIGLWELRRRDFYSLLGSAPVLAERYREFIQMGGARDYLQSRHLNSEQSQRWTRQALRCIDTGEELPSAADVARDLHANKAAPLAIWLGLTLDGIPESLVIGSSLINAGVSISLIAGLFLANFPEALSSSCGMKEQGFKFRRIFLMWFSLMLLTGVGAAMGNIFFVNASPALFAFVEGVAAGAMLTMIAETMLPEAYFKGGSVVGMSTLCGFLTAIFFKTLEV</sequence>
<dbReference type="STRING" id="1818881.A3196_00420"/>
<dbReference type="SUPFAM" id="SSF51206">
    <property type="entry name" value="cAMP-binding domain-like"/>
    <property type="match status" value="2"/>
</dbReference>
<evidence type="ECO:0000313" key="3">
    <source>
        <dbReference type="EMBL" id="ODB95354.1"/>
    </source>
</evidence>
<evidence type="ECO:0000256" key="1">
    <source>
        <dbReference type="SAM" id="Phobius"/>
    </source>
</evidence>
<dbReference type="RefSeq" id="WP_069024011.1">
    <property type="nucleotide sequence ID" value="NZ_LVJZ01000003.1"/>
</dbReference>